<reference evidence="1" key="1">
    <citation type="journal article" date="2020" name="FEMS Microbiol. Ecol.">
        <title>Temporal dynamics of bacterial communities during seed development and maturation.</title>
        <authorList>
            <person name="Chesneau G."/>
            <person name="Torres-Cortes G."/>
            <person name="Briand M."/>
            <person name="Darrasse A."/>
            <person name="Preveaux A."/>
            <person name="Marais C."/>
            <person name="Jacques M.A."/>
            <person name="Shade A."/>
            <person name="Barret M."/>
        </authorList>
    </citation>
    <scope>NUCLEOTIDE SEQUENCE</scope>
    <source>
        <strain evidence="1">CFBP13533</strain>
    </source>
</reference>
<comment type="caution">
    <text evidence="1">The sequence shown here is derived from an EMBL/GenBank/DDBJ whole genome shotgun (WGS) entry which is preliminary data.</text>
</comment>
<accession>A0AAE2PXU5</accession>
<dbReference type="Proteomes" id="UP000610293">
    <property type="component" value="Unassembled WGS sequence"/>
</dbReference>
<organism evidence="1 2">
    <name type="scientific">Pseudomonas fluorescens</name>
    <dbReference type="NCBI Taxonomy" id="294"/>
    <lineage>
        <taxon>Bacteria</taxon>
        <taxon>Pseudomonadati</taxon>
        <taxon>Pseudomonadota</taxon>
        <taxon>Gammaproteobacteria</taxon>
        <taxon>Pseudomonadales</taxon>
        <taxon>Pseudomonadaceae</taxon>
        <taxon>Pseudomonas</taxon>
    </lineage>
</organism>
<evidence type="ECO:0000313" key="1">
    <source>
        <dbReference type="EMBL" id="MBD8270060.1"/>
    </source>
</evidence>
<dbReference type="RefSeq" id="WP_191955832.1">
    <property type="nucleotide sequence ID" value="NZ_JACYNJ010000006.1"/>
</dbReference>
<sequence length="61" mass="6957">MAHGHEACWSDRMQTGGKWNAVFQLVFQLKIEIVIDFINQQVTEPIQITPARQFEASTKPA</sequence>
<gene>
    <name evidence="1" type="ORF">IFU03_09875</name>
</gene>
<protein>
    <submittedName>
        <fullName evidence="1">Uncharacterized protein</fullName>
    </submittedName>
</protein>
<proteinExistence type="predicted"/>
<dbReference type="EMBL" id="JACYNJ010000006">
    <property type="protein sequence ID" value="MBD8270060.1"/>
    <property type="molecule type" value="Genomic_DNA"/>
</dbReference>
<dbReference type="AlphaFoldDB" id="A0AAE2PXU5"/>
<evidence type="ECO:0000313" key="2">
    <source>
        <dbReference type="Proteomes" id="UP000610293"/>
    </source>
</evidence>
<name>A0AAE2PXU5_PSEFL</name>